<keyword evidence="4" id="KW-0648">Protein biosynthesis</keyword>
<dbReference type="InterPro" id="IPR050100">
    <property type="entry name" value="TRAFAC_GTPase_members"/>
</dbReference>
<dbReference type="Pfam" id="PF22594">
    <property type="entry name" value="GTP-eEF1A_C"/>
    <property type="match status" value="1"/>
</dbReference>
<dbReference type="InterPro" id="IPR004161">
    <property type="entry name" value="EFTu-like_2"/>
</dbReference>
<gene>
    <name evidence="8" type="ORF">GBAR_LOCUS10415</name>
</gene>
<dbReference type="EMBL" id="CASHTH010001588">
    <property type="protein sequence ID" value="CAI8017067.1"/>
    <property type="molecule type" value="Genomic_DNA"/>
</dbReference>
<dbReference type="SUPFAM" id="SSF50447">
    <property type="entry name" value="Translation proteins"/>
    <property type="match status" value="1"/>
</dbReference>
<comment type="caution">
    <text evidence="8">The sequence shown here is derived from an EMBL/GenBank/DDBJ whole genome shotgun (WGS) entry which is preliminary data.</text>
</comment>
<evidence type="ECO:0000256" key="3">
    <source>
        <dbReference type="ARBA" id="ARBA00022741"/>
    </source>
</evidence>
<feature type="non-terminal residue" evidence="8">
    <location>
        <position position="271"/>
    </location>
</feature>
<reference evidence="8" key="1">
    <citation type="submission" date="2023-03" db="EMBL/GenBank/DDBJ databases">
        <authorList>
            <person name="Steffen K."/>
            <person name="Cardenas P."/>
        </authorList>
    </citation>
    <scope>NUCLEOTIDE SEQUENCE</scope>
</reference>
<feature type="domain" description="GTP-eEF1A C-terminal" evidence="7">
    <location>
        <begin position="142"/>
        <end position="234"/>
    </location>
</feature>
<evidence type="ECO:0000313" key="9">
    <source>
        <dbReference type="Proteomes" id="UP001174909"/>
    </source>
</evidence>
<accession>A0AA35WKF3</accession>
<dbReference type="InterPro" id="IPR009000">
    <property type="entry name" value="Transl_B-barrel_sf"/>
</dbReference>
<dbReference type="GO" id="GO:0006415">
    <property type="term" value="P:translational termination"/>
    <property type="evidence" value="ECO:0007669"/>
    <property type="project" value="UniProtKB-ARBA"/>
</dbReference>
<dbReference type="CDD" id="cd03704">
    <property type="entry name" value="eRF3_C_III"/>
    <property type="match status" value="1"/>
</dbReference>
<dbReference type="FunFam" id="2.40.30.10:FF:000020">
    <property type="entry name" value="Translation elongation factor EF-1"/>
    <property type="match status" value="1"/>
</dbReference>
<sequence length="271" mass="30009">FHSALIPLSLLPPPFPLFISLPLAFLPLRGPAFISYLDELPPLTREDTGPFRMPISDKYKDMGTMVMGKVESGGLAKGMTLTLMPNKAVVEVISILSNEEEVNTAYSGDNIRVKLKGVEEEDISAGFVLCDTDSLCHVGSTFDAQIAILEHKSIICAGYSAVLHIHSVVEEVQIKQLLALIDKKTGKKVAQRPRFVKQDQVVIARLQTAGIICLETFKEFPQMARFTLRDEGECCQNGLDNAFEAAVPVSNGQFRVQIQDQFYRPHSFKPE</sequence>
<evidence type="ECO:0000259" key="6">
    <source>
        <dbReference type="Pfam" id="PF03144"/>
    </source>
</evidence>
<dbReference type="GO" id="GO:0005525">
    <property type="term" value="F:GTP binding"/>
    <property type="evidence" value="ECO:0007669"/>
    <property type="project" value="UniProtKB-KW"/>
</dbReference>
<dbReference type="FunFam" id="2.40.30.10:FF:000017">
    <property type="entry name" value="Eukaryotic peptide chain release factor GTP-binding subunit"/>
    <property type="match status" value="1"/>
</dbReference>
<dbReference type="Pfam" id="PF03144">
    <property type="entry name" value="GTP_EFTU_D2"/>
    <property type="match status" value="1"/>
</dbReference>
<dbReference type="AlphaFoldDB" id="A0AA35WKF3"/>
<evidence type="ECO:0000256" key="1">
    <source>
        <dbReference type="ARBA" id="ARBA00004496"/>
    </source>
</evidence>
<keyword evidence="9" id="KW-1185">Reference proteome</keyword>
<dbReference type="SUPFAM" id="SSF50465">
    <property type="entry name" value="EF-Tu/eEF-1alpha/eIF2-gamma C-terminal domain"/>
    <property type="match status" value="1"/>
</dbReference>
<name>A0AA35WKF3_GEOBA</name>
<keyword evidence="2" id="KW-0963">Cytoplasm</keyword>
<feature type="domain" description="Translation elongation factor EFTu-like" evidence="6">
    <location>
        <begin position="63"/>
        <end position="130"/>
    </location>
</feature>
<dbReference type="GO" id="GO:0003924">
    <property type="term" value="F:GTPase activity"/>
    <property type="evidence" value="ECO:0007669"/>
    <property type="project" value="UniProtKB-ARBA"/>
</dbReference>
<dbReference type="InterPro" id="IPR009001">
    <property type="entry name" value="Transl_elong_EF1A/Init_IF2_C"/>
</dbReference>
<dbReference type="PANTHER" id="PTHR23115">
    <property type="entry name" value="TRANSLATION FACTOR"/>
    <property type="match status" value="1"/>
</dbReference>
<comment type="subcellular location">
    <subcellularLocation>
        <location evidence="1">Cytoplasm</location>
    </subcellularLocation>
</comment>
<evidence type="ECO:0000259" key="7">
    <source>
        <dbReference type="Pfam" id="PF22594"/>
    </source>
</evidence>
<evidence type="ECO:0000256" key="2">
    <source>
        <dbReference type="ARBA" id="ARBA00022490"/>
    </source>
</evidence>
<protein>
    <submittedName>
        <fullName evidence="8">Eukaryotic peptide chain release factor GTP-binding subunit ERF3A</fullName>
    </submittedName>
</protein>
<keyword evidence="5" id="KW-0342">GTP-binding</keyword>
<proteinExistence type="predicted"/>
<dbReference type="GO" id="GO:0005737">
    <property type="term" value="C:cytoplasm"/>
    <property type="evidence" value="ECO:0007669"/>
    <property type="project" value="UniProtKB-SubCell"/>
</dbReference>
<evidence type="ECO:0000313" key="8">
    <source>
        <dbReference type="EMBL" id="CAI8017067.1"/>
    </source>
</evidence>
<dbReference type="Gene3D" id="2.40.30.10">
    <property type="entry name" value="Translation factors"/>
    <property type="match status" value="2"/>
</dbReference>
<evidence type="ECO:0000256" key="5">
    <source>
        <dbReference type="ARBA" id="ARBA00023134"/>
    </source>
</evidence>
<dbReference type="InterPro" id="IPR054696">
    <property type="entry name" value="GTP-eEF1A_C"/>
</dbReference>
<evidence type="ECO:0000256" key="4">
    <source>
        <dbReference type="ARBA" id="ARBA00022917"/>
    </source>
</evidence>
<keyword evidence="3" id="KW-0547">Nucleotide-binding</keyword>
<organism evidence="8 9">
    <name type="scientific">Geodia barretti</name>
    <name type="common">Barrett's horny sponge</name>
    <dbReference type="NCBI Taxonomy" id="519541"/>
    <lineage>
        <taxon>Eukaryota</taxon>
        <taxon>Metazoa</taxon>
        <taxon>Porifera</taxon>
        <taxon>Demospongiae</taxon>
        <taxon>Heteroscleromorpha</taxon>
        <taxon>Tetractinellida</taxon>
        <taxon>Astrophorina</taxon>
        <taxon>Geodiidae</taxon>
        <taxon>Geodia</taxon>
    </lineage>
</organism>
<dbReference type="CDD" id="cd04089">
    <property type="entry name" value="eRF3_II"/>
    <property type="match status" value="1"/>
</dbReference>
<dbReference type="Proteomes" id="UP001174909">
    <property type="component" value="Unassembled WGS sequence"/>
</dbReference>